<dbReference type="RefSeq" id="WP_089084228.1">
    <property type="nucleotide sequence ID" value="NZ_AP018823.1"/>
</dbReference>
<dbReference type="OrthoDB" id="8595636at2"/>
<keyword evidence="1" id="KW-0732">Signal</keyword>
<protein>
    <recommendedName>
        <fullName evidence="4">CopL family metal-binding regulatory protein</fullName>
    </recommendedName>
</protein>
<sequence>MKACYRFLLMLLFALPALNVLAAGMDMAMANRAGLSEDCIAHAAHASCHQHAAGKLSTPGSPQQSAHALPCSSGCVQHCAPALLLQPTLSVALWAGSGILQPIQPPLLAGITLSPPHRPPLTV</sequence>
<evidence type="ECO:0000313" key="3">
    <source>
        <dbReference type="Proteomes" id="UP000198290"/>
    </source>
</evidence>
<feature type="chain" id="PRO_5018319330" description="CopL family metal-binding regulatory protein" evidence="1">
    <location>
        <begin position="23"/>
        <end position="123"/>
    </location>
</feature>
<proteinExistence type="predicted"/>
<name>A0A3G9GI43_9NEIS</name>
<dbReference type="EMBL" id="AP018823">
    <property type="protein sequence ID" value="BBF85186.1"/>
    <property type="molecule type" value="Genomic_DNA"/>
</dbReference>
<feature type="signal peptide" evidence="1">
    <location>
        <begin position="1"/>
        <end position="22"/>
    </location>
</feature>
<evidence type="ECO:0008006" key="4">
    <source>
        <dbReference type="Google" id="ProtNLM"/>
    </source>
</evidence>
<evidence type="ECO:0000256" key="1">
    <source>
        <dbReference type="SAM" id="SignalP"/>
    </source>
</evidence>
<evidence type="ECO:0000313" key="2">
    <source>
        <dbReference type="EMBL" id="BBF85186.1"/>
    </source>
</evidence>
<gene>
    <name evidence="2" type="ORF">DLM_1567</name>
</gene>
<dbReference type="AlphaFoldDB" id="A0A3G9GI43"/>
<reference evidence="2 3" key="2">
    <citation type="journal article" date="2017" name="Genome Announc.">
        <title>Draft genome sequence of Aquitalea magnusonii strain H3, a plant growth-promoting bacterium of duckweed Lemna minor.</title>
        <authorList>
            <person name="Ishizawa H."/>
            <person name="Kuroda M."/>
            <person name="Ike M."/>
        </authorList>
    </citation>
    <scope>NUCLEOTIDE SEQUENCE [LARGE SCALE GENOMIC DNA]</scope>
    <source>
        <strain evidence="2 3">H3</strain>
    </source>
</reference>
<reference evidence="3" key="3">
    <citation type="journal article" date="2017" name="Plant Physiol. Biochem.">
        <title>Differential oxidative and antioxidative response of duckweed Lemna minor toward plant growth promoting/inhibiting bacteria.</title>
        <authorList>
            <person name="Ishizawa H."/>
            <person name="Kuroda M."/>
            <person name="Morikawa M."/>
            <person name="Ike M."/>
        </authorList>
    </citation>
    <scope>NUCLEOTIDE SEQUENCE [LARGE SCALE GENOMIC DNA]</scope>
    <source>
        <strain evidence="3">H3</strain>
    </source>
</reference>
<reference evidence="3" key="1">
    <citation type="journal article" date="2017" name="Biotechnol. Biofuels">
        <title>Evaluation of environmental bacterial communities as a factor affecting the growth of duckweed Lemna minor.</title>
        <authorList>
            <person name="Ishizawa H."/>
            <person name="Kuroda M."/>
            <person name="Morikawa M."/>
            <person name="Ike M."/>
        </authorList>
    </citation>
    <scope>NUCLEOTIDE SEQUENCE [LARGE SCALE GENOMIC DNA]</scope>
    <source>
        <strain evidence="3">H3</strain>
    </source>
</reference>
<organism evidence="2 3">
    <name type="scientific">Aquitalea magnusonii</name>
    <dbReference type="NCBI Taxonomy" id="332411"/>
    <lineage>
        <taxon>Bacteria</taxon>
        <taxon>Pseudomonadati</taxon>
        <taxon>Pseudomonadota</taxon>
        <taxon>Betaproteobacteria</taxon>
        <taxon>Neisseriales</taxon>
        <taxon>Chromobacteriaceae</taxon>
        <taxon>Aquitalea</taxon>
    </lineage>
</organism>
<accession>A0A3G9GI43</accession>
<dbReference type="Proteomes" id="UP000198290">
    <property type="component" value="Chromosome"/>
</dbReference>
<dbReference type="KEGG" id="amah:DLM_1567"/>
<keyword evidence="3" id="KW-1185">Reference proteome</keyword>